<gene>
    <name evidence="7" type="ORF">D5281_13605</name>
</gene>
<dbReference type="Pfam" id="PF00669">
    <property type="entry name" value="Flagellin_N"/>
    <property type="match status" value="1"/>
</dbReference>
<dbReference type="Pfam" id="PF00700">
    <property type="entry name" value="Flagellin_C"/>
    <property type="match status" value="1"/>
</dbReference>
<proteinExistence type="inferred from homology"/>
<organism evidence="7 8">
    <name type="scientific">Parablautia muri</name>
    <dbReference type="NCBI Taxonomy" id="2320879"/>
    <lineage>
        <taxon>Bacteria</taxon>
        <taxon>Bacillati</taxon>
        <taxon>Bacillota</taxon>
        <taxon>Clostridia</taxon>
        <taxon>Lachnospirales</taxon>
        <taxon>Lachnospiraceae</taxon>
        <taxon>Parablautia</taxon>
    </lineage>
</organism>
<evidence type="ECO:0000313" key="8">
    <source>
        <dbReference type="Proteomes" id="UP001154420"/>
    </source>
</evidence>
<dbReference type="OrthoDB" id="9781172at2"/>
<evidence type="ECO:0000256" key="1">
    <source>
        <dbReference type="ARBA" id="ARBA00005709"/>
    </source>
</evidence>
<dbReference type="InterPro" id="IPR001492">
    <property type="entry name" value="Flagellin"/>
</dbReference>
<dbReference type="GO" id="GO:0009288">
    <property type="term" value="C:bacterial-type flagellum"/>
    <property type="evidence" value="ECO:0007669"/>
    <property type="project" value="UniProtKB-SubCell"/>
</dbReference>
<dbReference type="PANTHER" id="PTHR42792:SF2">
    <property type="entry name" value="FLAGELLIN"/>
    <property type="match status" value="1"/>
</dbReference>
<dbReference type="Proteomes" id="UP001154420">
    <property type="component" value="Unassembled WGS sequence"/>
</dbReference>
<evidence type="ECO:0000256" key="3">
    <source>
        <dbReference type="ARBA" id="ARBA00023143"/>
    </source>
</evidence>
<comment type="subcellular location">
    <subcellularLocation>
        <location evidence="4">Secreted</location>
    </subcellularLocation>
    <subcellularLocation>
        <location evidence="4">Bacterial flagellum</location>
    </subcellularLocation>
</comment>
<reference evidence="7" key="1">
    <citation type="submission" date="2018-09" db="EMBL/GenBank/DDBJ databases">
        <title>Murine metabolic-syndrome-specific gut microbial biobank.</title>
        <authorList>
            <person name="Liu C."/>
        </authorList>
    </citation>
    <scope>NUCLEOTIDE SEQUENCE</scope>
    <source>
        <strain evidence="7">D42-62</strain>
    </source>
</reference>
<dbReference type="PANTHER" id="PTHR42792">
    <property type="entry name" value="FLAGELLIN"/>
    <property type="match status" value="1"/>
</dbReference>
<accession>A0A9X5BGD9</accession>
<dbReference type="SUPFAM" id="SSF64518">
    <property type="entry name" value="Phase 1 flagellin"/>
    <property type="match status" value="1"/>
</dbReference>
<dbReference type="InterPro" id="IPR001029">
    <property type="entry name" value="Flagellin_N"/>
</dbReference>
<name>A0A9X5BGD9_9FIRM</name>
<keyword evidence="7" id="KW-0282">Flagellum</keyword>
<feature type="domain" description="Flagellin C-terminal" evidence="6">
    <location>
        <begin position="174"/>
        <end position="250"/>
    </location>
</feature>
<keyword evidence="3 4" id="KW-0975">Bacterial flagellum</keyword>
<comment type="function">
    <text evidence="4">Flagellin is the subunit protein which polymerizes to form the filaments of bacterial flagella.</text>
</comment>
<protein>
    <recommendedName>
        <fullName evidence="2 4">Flagellin</fullName>
    </recommendedName>
</protein>
<evidence type="ECO:0000259" key="6">
    <source>
        <dbReference type="Pfam" id="PF00700"/>
    </source>
</evidence>
<evidence type="ECO:0000313" key="7">
    <source>
        <dbReference type="EMBL" id="NBJ93601.1"/>
    </source>
</evidence>
<keyword evidence="7" id="KW-0966">Cell projection</keyword>
<dbReference type="GO" id="GO:0005198">
    <property type="term" value="F:structural molecule activity"/>
    <property type="evidence" value="ECO:0007669"/>
    <property type="project" value="UniProtKB-UniRule"/>
</dbReference>
<dbReference type="GO" id="GO:0005576">
    <property type="term" value="C:extracellular region"/>
    <property type="evidence" value="ECO:0007669"/>
    <property type="project" value="UniProtKB-SubCell"/>
</dbReference>
<evidence type="ECO:0000256" key="4">
    <source>
        <dbReference type="RuleBase" id="RU362073"/>
    </source>
</evidence>
<dbReference type="EMBL" id="QZDT01000021">
    <property type="protein sequence ID" value="NBJ93601.1"/>
    <property type="molecule type" value="Genomic_DNA"/>
</dbReference>
<dbReference type="AlphaFoldDB" id="A0A9X5BGD9"/>
<dbReference type="InterPro" id="IPR046358">
    <property type="entry name" value="Flagellin_C"/>
</dbReference>
<feature type="domain" description="Flagellin N-terminal" evidence="5">
    <location>
        <begin position="10"/>
        <end position="132"/>
    </location>
</feature>
<comment type="caution">
    <text evidence="7">The sequence shown here is derived from an EMBL/GenBank/DDBJ whole genome shotgun (WGS) entry which is preliminary data.</text>
</comment>
<sequence>MRISPVSNSYNTNYNTNSIYGKIASGKRIRTAADDAAGLAIASKLKRNGNGLDVASNNISDGIGVANIQDGALGTIQDSLQRIRELSLKASNGIYGSDDKEMFQEEIDQLLQDIERTAVGTQYNEKNLLDGSMADMYIASNPSAGEGMSIKMENATLKALGIEGYNVTGDFNIKDIDAAMDKISMARSRTGASTNALYHAYNYTRSSSEELLSSRSKIEDLDIGKAVSQQKSEKLLKDYRMSMLRRKMQDDNSLVVRMFGNI</sequence>
<comment type="similarity">
    <text evidence="1 4">Belongs to the bacterial flagellin family.</text>
</comment>
<evidence type="ECO:0000256" key="2">
    <source>
        <dbReference type="ARBA" id="ARBA00020110"/>
    </source>
</evidence>
<keyword evidence="8" id="KW-1185">Reference proteome</keyword>
<evidence type="ECO:0000259" key="5">
    <source>
        <dbReference type="Pfam" id="PF00669"/>
    </source>
</evidence>
<keyword evidence="4" id="KW-0964">Secreted</keyword>
<dbReference type="PRINTS" id="PR00207">
    <property type="entry name" value="FLAGELLIN"/>
</dbReference>
<dbReference type="RefSeq" id="WP_160560675.1">
    <property type="nucleotide sequence ID" value="NZ_QZDT01000021.1"/>
</dbReference>
<keyword evidence="7" id="KW-0969">Cilium</keyword>
<dbReference type="Gene3D" id="1.20.1330.10">
    <property type="entry name" value="f41 fragment of flagellin, N-terminal domain"/>
    <property type="match status" value="1"/>
</dbReference>